<dbReference type="Gene3D" id="1.20.5.170">
    <property type="match status" value="1"/>
</dbReference>
<proteinExistence type="inferred from homology"/>
<feature type="compositionally biased region" description="Low complexity" evidence="7">
    <location>
        <begin position="137"/>
        <end position="150"/>
    </location>
</feature>
<keyword evidence="5" id="KW-0804">Transcription</keyword>
<evidence type="ECO:0000313" key="9">
    <source>
        <dbReference type="EMBL" id="GMR60978.1"/>
    </source>
</evidence>
<reference evidence="10" key="1">
    <citation type="submission" date="2022-10" db="EMBL/GenBank/DDBJ databases">
        <title>Genome assembly of Pristionchus species.</title>
        <authorList>
            <person name="Yoshida K."/>
            <person name="Sommer R.J."/>
        </authorList>
    </citation>
    <scope>NUCLEOTIDE SEQUENCE [LARGE SCALE GENOMIC DNA]</scope>
    <source>
        <strain evidence="10">RS5460</strain>
    </source>
</reference>
<dbReference type="SUPFAM" id="SSF57959">
    <property type="entry name" value="Leucine zipper domain"/>
    <property type="match status" value="1"/>
</dbReference>
<gene>
    <name evidence="9" type="ORF">PMAYCL1PPCAC_31173</name>
</gene>
<dbReference type="InterPro" id="IPR046347">
    <property type="entry name" value="bZIP_sf"/>
</dbReference>
<evidence type="ECO:0000256" key="7">
    <source>
        <dbReference type="SAM" id="MobiDB-lite"/>
    </source>
</evidence>
<evidence type="ECO:0000256" key="2">
    <source>
        <dbReference type="ARBA" id="ARBA00007163"/>
    </source>
</evidence>
<comment type="subcellular location">
    <subcellularLocation>
        <location evidence="1">Nucleus</location>
    </subcellularLocation>
</comment>
<evidence type="ECO:0000256" key="6">
    <source>
        <dbReference type="ARBA" id="ARBA00023242"/>
    </source>
</evidence>
<keyword evidence="4" id="KW-0238">DNA-binding</keyword>
<evidence type="ECO:0000256" key="1">
    <source>
        <dbReference type="ARBA" id="ARBA00004123"/>
    </source>
</evidence>
<dbReference type="InterPro" id="IPR004827">
    <property type="entry name" value="bZIP"/>
</dbReference>
<evidence type="ECO:0000259" key="8">
    <source>
        <dbReference type="PROSITE" id="PS50217"/>
    </source>
</evidence>
<evidence type="ECO:0000256" key="4">
    <source>
        <dbReference type="ARBA" id="ARBA00023125"/>
    </source>
</evidence>
<dbReference type="GO" id="GO:0000977">
    <property type="term" value="F:RNA polymerase II transcription regulatory region sequence-specific DNA binding"/>
    <property type="evidence" value="ECO:0007669"/>
    <property type="project" value="TreeGrafter"/>
</dbReference>
<dbReference type="GO" id="GO:0005634">
    <property type="term" value="C:nucleus"/>
    <property type="evidence" value="ECO:0007669"/>
    <property type="project" value="UniProtKB-SubCell"/>
</dbReference>
<accession>A0AAN5DCI3</accession>
<dbReference type="Proteomes" id="UP001328107">
    <property type="component" value="Unassembled WGS sequence"/>
</dbReference>
<dbReference type="PANTHER" id="PTHR13044">
    <property type="entry name" value="ACTIVATING TRANSCRIPTION FACTOR ATF 4/5"/>
    <property type="match status" value="1"/>
</dbReference>
<feature type="region of interest" description="Disordered" evidence="7">
    <location>
        <begin position="133"/>
        <end position="216"/>
    </location>
</feature>
<feature type="non-terminal residue" evidence="9">
    <location>
        <position position="1"/>
    </location>
</feature>
<feature type="compositionally biased region" description="Basic residues" evidence="7">
    <location>
        <begin position="184"/>
        <end position="193"/>
    </location>
</feature>
<dbReference type="PROSITE" id="PS50217">
    <property type="entry name" value="BZIP"/>
    <property type="match status" value="1"/>
</dbReference>
<keyword evidence="10" id="KW-1185">Reference proteome</keyword>
<name>A0AAN5DCI3_9BILA</name>
<dbReference type="GO" id="GO:0001228">
    <property type="term" value="F:DNA-binding transcription activator activity, RNA polymerase II-specific"/>
    <property type="evidence" value="ECO:0007669"/>
    <property type="project" value="TreeGrafter"/>
</dbReference>
<comment type="similarity">
    <text evidence="2">Belongs to the bZIP family.</text>
</comment>
<dbReference type="PROSITE" id="PS00036">
    <property type="entry name" value="BZIP_BASIC"/>
    <property type="match status" value="1"/>
</dbReference>
<evidence type="ECO:0000256" key="5">
    <source>
        <dbReference type="ARBA" id="ARBA00023163"/>
    </source>
</evidence>
<evidence type="ECO:0000256" key="3">
    <source>
        <dbReference type="ARBA" id="ARBA00023015"/>
    </source>
</evidence>
<feature type="domain" description="BZIP" evidence="8">
    <location>
        <begin position="186"/>
        <end position="247"/>
    </location>
</feature>
<feature type="compositionally biased region" description="Low complexity" evidence="7">
    <location>
        <begin position="159"/>
        <end position="182"/>
    </location>
</feature>
<keyword evidence="6" id="KW-0539">Nucleus</keyword>
<evidence type="ECO:0000313" key="10">
    <source>
        <dbReference type="Proteomes" id="UP001328107"/>
    </source>
</evidence>
<comment type="caution">
    <text evidence="9">The sequence shown here is derived from an EMBL/GenBank/DDBJ whole genome shotgun (WGS) entry which is preliminary data.</text>
</comment>
<dbReference type="SMART" id="SM00338">
    <property type="entry name" value="BRLZ"/>
    <property type="match status" value="1"/>
</dbReference>
<sequence length="258" mass="28800">VFPAPIDTAIWTNSSPIAGGDPLQHQVEQMNFHSATAPLHQVSVIRKASVGFVEPSGDASALSTPLLYYSSSYPSYDYTDYPTPYPGQSLYSSSTYDSFAAPIDNSLWDVLPTAVQPKEEILREIMAECEEIERRSLSPSSSTAAPSPLSVISPFLQPSSTYDSDSSTRSSPGPILSSSSTTRPCRKERKKMQNRVAATRYREKKRKEKEETKGVMEELQKRNKELREKANEIEMEVNYLKKLFKEIGVEDSRLSTSQ</sequence>
<organism evidence="9 10">
    <name type="scientific">Pristionchus mayeri</name>
    <dbReference type="NCBI Taxonomy" id="1317129"/>
    <lineage>
        <taxon>Eukaryota</taxon>
        <taxon>Metazoa</taxon>
        <taxon>Ecdysozoa</taxon>
        <taxon>Nematoda</taxon>
        <taxon>Chromadorea</taxon>
        <taxon>Rhabditida</taxon>
        <taxon>Rhabditina</taxon>
        <taxon>Diplogasteromorpha</taxon>
        <taxon>Diplogasteroidea</taxon>
        <taxon>Neodiplogasteridae</taxon>
        <taxon>Pristionchus</taxon>
    </lineage>
</organism>
<keyword evidence="3" id="KW-0805">Transcription regulation</keyword>
<dbReference type="CDD" id="cd14692">
    <property type="entry name" value="bZIP_ATF4"/>
    <property type="match status" value="1"/>
</dbReference>
<dbReference type="PANTHER" id="PTHR13044:SF14">
    <property type="entry name" value="CRYPTOCEPHAL, ISOFORM A"/>
    <property type="match status" value="1"/>
</dbReference>
<dbReference type="Pfam" id="PF00170">
    <property type="entry name" value="bZIP_1"/>
    <property type="match status" value="1"/>
</dbReference>
<dbReference type="AlphaFoldDB" id="A0AAN5DCI3"/>
<protein>
    <recommendedName>
        <fullName evidence="8">BZIP domain-containing protein</fullName>
    </recommendedName>
</protein>
<dbReference type="EMBL" id="BTRK01000006">
    <property type="protein sequence ID" value="GMR60978.1"/>
    <property type="molecule type" value="Genomic_DNA"/>
</dbReference>